<dbReference type="Pfam" id="PF00583">
    <property type="entry name" value="Acetyltransf_1"/>
    <property type="match status" value="1"/>
</dbReference>
<evidence type="ECO:0000313" key="4">
    <source>
        <dbReference type="EMBL" id="MBS3850053.1"/>
    </source>
</evidence>
<dbReference type="Gene3D" id="3.40.630.30">
    <property type="match status" value="1"/>
</dbReference>
<dbReference type="InterPro" id="IPR016181">
    <property type="entry name" value="Acyl_CoA_acyltransferase"/>
</dbReference>
<dbReference type="CDD" id="cd04301">
    <property type="entry name" value="NAT_SF"/>
    <property type="match status" value="1"/>
</dbReference>
<proteinExistence type="predicted"/>
<name>A0A942E8J1_9HYPH</name>
<dbReference type="PANTHER" id="PTHR43877">
    <property type="entry name" value="AMINOALKYLPHOSPHONATE N-ACETYLTRANSFERASE-RELATED-RELATED"/>
    <property type="match status" value="1"/>
</dbReference>
<accession>A0A942E8J1</accession>
<gene>
    <name evidence="4" type="ORF">KD146_15235</name>
</gene>
<keyword evidence="5" id="KW-1185">Reference proteome</keyword>
<dbReference type="GO" id="GO:0016747">
    <property type="term" value="F:acyltransferase activity, transferring groups other than amino-acyl groups"/>
    <property type="evidence" value="ECO:0007669"/>
    <property type="project" value="InterPro"/>
</dbReference>
<dbReference type="InterPro" id="IPR050832">
    <property type="entry name" value="Bact_Acetyltransf"/>
</dbReference>
<dbReference type="SUPFAM" id="SSF55729">
    <property type="entry name" value="Acyl-CoA N-acyltransferases (Nat)"/>
    <property type="match status" value="1"/>
</dbReference>
<dbReference type="AlphaFoldDB" id="A0A942E8J1"/>
<reference evidence="4" key="1">
    <citation type="submission" date="2021-04" db="EMBL/GenBank/DDBJ databases">
        <title>Devosia litorisediminis sp. nov., isolated from a sand dune.</title>
        <authorList>
            <person name="Park S."/>
            <person name="Yoon J.-H."/>
        </authorList>
    </citation>
    <scope>NUCLEOTIDE SEQUENCE</scope>
    <source>
        <strain evidence="4">BSSL-BM10</strain>
    </source>
</reference>
<evidence type="ECO:0000313" key="5">
    <source>
        <dbReference type="Proteomes" id="UP000678281"/>
    </source>
</evidence>
<dbReference type="Proteomes" id="UP000678281">
    <property type="component" value="Unassembled WGS sequence"/>
</dbReference>
<organism evidence="4 5">
    <name type="scientific">Devosia litorisediminis</name>
    <dbReference type="NCBI Taxonomy" id="2829817"/>
    <lineage>
        <taxon>Bacteria</taxon>
        <taxon>Pseudomonadati</taxon>
        <taxon>Pseudomonadota</taxon>
        <taxon>Alphaproteobacteria</taxon>
        <taxon>Hyphomicrobiales</taxon>
        <taxon>Devosiaceae</taxon>
        <taxon>Devosia</taxon>
    </lineage>
</organism>
<dbReference type="InterPro" id="IPR000182">
    <property type="entry name" value="GNAT_dom"/>
</dbReference>
<dbReference type="PROSITE" id="PS51186">
    <property type="entry name" value="GNAT"/>
    <property type="match status" value="1"/>
</dbReference>
<evidence type="ECO:0000256" key="1">
    <source>
        <dbReference type="ARBA" id="ARBA00022679"/>
    </source>
</evidence>
<evidence type="ECO:0000256" key="2">
    <source>
        <dbReference type="ARBA" id="ARBA00023315"/>
    </source>
</evidence>
<dbReference type="EMBL" id="JAGXTP010000003">
    <property type="protein sequence ID" value="MBS3850053.1"/>
    <property type="molecule type" value="Genomic_DNA"/>
</dbReference>
<comment type="caution">
    <text evidence="4">The sequence shown here is derived from an EMBL/GenBank/DDBJ whole genome shotgun (WGS) entry which is preliminary data.</text>
</comment>
<dbReference type="PANTHER" id="PTHR43877:SF2">
    <property type="entry name" value="AMINOALKYLPHOSPHONATE N-ACETYLTRANSFERASE-RELATED"/>
    <property type="match status" value="1"/>
</dbReference>
<sequence length="170" mass="19000">MAHEVSIRPITEGDIEGFRAAVDLVARERRYLSRMAGPSPDGAAHFVRSNIAHGHPQFVAMCDDTLIGWCDIVRSDGDYESHVGSMGMGLLPAWRGQGHGGQLLLATLARARQIGLSRIELEVHASNARAISLYRRLGFIEEGRKRRARYIDERFEDIILMARLDEPHTP</sequence>
<feature type="domain" description="N-acetyltransferase" evidence="3">
    <location>
        <begin position="5"/>
        <end position="166"/>
    </location>
</feature>
<keyword evidence="2" id="KW-0012">Acyltransferase</keyword>
<dbReference type="RefSeq" id="WP_212659695.1">
    <property type="nucleotide sequence ID" value="NZ_JAGXTP010000003.1"/>
</dbReference>
<keyword evidence="1" id="KW-0808">Transferase</keyword>
<evidence type="ECO:0000259" key="3">
    <source>
        <dbReference type="PROSITE" id="PS51186"/>
    </source>
</evidence>
<protein>
    <submittedName>
        <fullName evidence="4">GNAT family N-acetyltransferase</fullName>
    </submittedName>
</protein>